<gene>
    <name evidence="1" type="ORF">Ae201684_003542</name>
</gene>
<name>A0A6G0XLH2_9STRA</name>
<dbReference type="VEuPathDB" id="FungiDB:AeMF1_008474"/>
<dbReference type="Proteomes" id="UP000481153">
    <property type="component" value="Unassembled WGS sequence"/>
</dbReference>
<keyword evidence="2" id="KW-1185">Reference proteome</keyword>
<sequence length="225" mass="25189">MAANGKAKIQTVFTRPVREKLLKLIEMADDDTCDDDAMLEAMEDAIPYPQKTAVAHFWVETGSDLAAQLNDKIISSVFSENDSVIWSAYLPDLVQVNKARDGDLVIHVATESAKTAMSEQKITIFGKQYGVAPPRAPRSSRRGGFQGPSNSIHDHYFIDIIGIRSNFDSKKLICLLRRSRRVQFSKAARPLFKEVLVTETFGVSIFEQVTCLPHLRSTDILWTKS</sequence>
<dbReference type="AlphaFoldDB" id="A0A6G0XLH2"/>
<evidence type="ECO:0000313" key="2">
    <source>
        <dbReference type="Proteomes" id="UP000481153"/>
    </source>
</evidence>
<organism evidence="1 2">
    <name type="scientific">Aphanomyces euteiches</name>
    <dbReference type="NCBI Taxonomy" id="100861"/>
    <lineage>
        <taxon>Eukaryota</taxon>
        <taxon>Sar</taxon>
        <taxon>Stramenopiles</taxon>
        <taxon>Oomycota</taxon>
        <taxon>Saprolegniomycetes</taxon>
        <taxon>Saprolegniales</taxon>
        <taxon>Verrucalvaceae</taxon>
        <taxon>Aphanomyces</taxon>
    </lineage>
</organism>
<reference evidence="1 2" key="1">
    <citation type="submission" date="2019-07" db="EMBL/GenBank/DDBJ databases">
        <title>Genomics analysis of Aphanomyces spp. identifies a new class of oomycete effector associated with host adaptation.</title>
        <authorList>
            <person name="Gaulin E."/>
        </authorList>
    </citation>
    <scope>NUCLEOTIDE SEQUENCE [LARGE SCALE GENOMIC DNA]</scope>
    <source>
        <strain evidence="1 2">ATCC 201684</strain>
    </source>
</reference>
<comment type="caution">
    <text evidence="1">The sequence shown here is derived from an EMBL/GenBank/DDBJ whole genome shotgun (WGS) entry which is preliminary data.</text>
</comment>
<proteinExistence type="predicted"/>
<protein>
    <submittedName>
        <fullName evidence="1">Uncharacterized protein</fullName>
    </submittedName>
</protein>
<evidence type="ECO:0000313" key="1">
    <source>
        <dbReference type="EMBL" id="KAF0741208.1"/>
    </source>
</evidence>
<dbReference type="EMBL" id="VJMJ01000039">
    <property type="protein sequence ID" value="KAF0741208.1"/>
    <property type="molecule type" value="Genomic_DNA"/>
</dbReference>
<accession>A0A6G0XLH2</accession>